<name>A0A026WVJ8_OOCBI</name>
<reference evidence="2 3" key="1">
    <citation type="journal article" date="2014" name="Curr. Biol.">
        <title>The genome of the clonal raider ant Cerapachys biroi.</title>
        <authorList>
            <person name="Oxley P.R."/>
            <person name="Ji L."/>
            <person name="Fetter-Pruneda I."/>
            <person name="McKenzie S.K."/>
            <person name="Li C."/>
            <person name="Hu H."/>
            <person name="Zhang G."/>
            <person name="Kronauer D.J."/>
        </authorList>
    </citation>
    <scope>NUCLEOTIDE SEQUENCE [LARGE SCALE GENOMIC DNA]</scope>
</reference>
<evidence type="ECO:0000313" key="3">
    <source>
        <dbReference type="Proteomes" id="UP000053097"/>
    </source>
</evidence>
<dbReference type="CDD" id="cd22971">
    <property type="entry name" value="DD_RIIAD1"/>
    <property type="match status" value="1"/>
</dbReference>
<dbReference type="InterPro" id="IPR059162">
    <property type="entry name" value="RIIAD1"/>
</dbReference>
<gene>
    <name evidence="2" type="ORF">X777_15300</name>
</gene>
<feature type="compositionally biased region" description="Polar residues" evidence="1">
    <location>
        <begin position="1"/>
        <end position="11"/>
    </location>
</feature>
<keyword evidence="3" id="KW-1185">Reference proteome</keyword>
<protein>
    <recommendedName>
        <fullName evidence="4">RIIa domain-containing protein</fullName>
    </recommendedName>
</protein>
<accession>A0A026WVJ8</accession>
<sequence>MSNQQFKNSSAFHPADPPHGMQNYDVEALTRDQKQALNEMKMITRRENEIYFNSHPEIKSLITILLRHVLSKQPLIDIPEVVGAFFNRPRREIVIDLLHHLSSADGVDSARSNIIDDLRREVFPEFDVHKIRSSDDSSSQSDYELCECNYKGSNIQYIH</sequence>
<feature type="region of interest" description="Disordered" evidence="1">
    <location>
        <begin position="1"/>
        <end position="23"/>
    </location>
</feature>
<evidence type="ECO:0000256" key="1">
    <source>
        <dbReference type="SAM" id="MobiDB-lite"/>
    </source>
</evidence>
<dbReference type="AlphaFoldDB" id="A0A026WVJ8"/>
<dbReference type="EMBL" id="KK107085">
    <property type="protein sequence ID" value="EZA60018.1"/>
    <property type="molecule type" value="Genomic_DNA"/>
</dbReference>
<dbReference type="OMA" id="DPPHGMQ"/>
<organism evidence="2 3">
    <name type="scientific">Ooceraea biroi</name>
    <name type="common">Clonal raider ant</name>
    <name type="synonym">Cerapachys biroi</name>
    <dbReference type="NCBI Taxonomy" id="2015173"/>
    <lineage>
        <taxon>Eukaryota</taxon>
        <taxon>Metazoa</taxon>
        <taxon>Ecdysozoa</taxon>
        <taxon>Arthropoda</taxon>
        <taxon>Hexapoda</taxon>
        <taxon>Insecta</taxon>
        <taxon>Pterygota</taxon>
        <taxon>Neoptera</taxon>
        <taxon>Endopterygota</taxon>
        <taxon>Hymenoptera</taxon>
        <taxon>Apocrita</taxon>
        <taxon>Aculeata</taxon>
        <taxon>Formicoidea</taxon>
        <taxon>Formicidae</taxon>
        <taxon>Dorylinae</taxon>
        <taxon>Ooceraea</taxon>
    </lineage>
</organism>
<dbReference type="OrthoDB" id="10249338at2759"/>
<evidence type="ECO:0008006" key="4">
    <source>
        <dbReference type="Google" id="ProtNLM"/>
    </source>
</evidence>
<proteinExistence type="predicted"/>
<evidence type="ECO:0000313" key="2">
    <source>
        <dbReference type="EMBL" id="EZA60018.1"/>
    </source>
</evidence>
<dbReference type="Proteomes" id="UP000053097">
    <property type="component" value="Unassembled WGS sequence"/>
</dbReference>